<evidence type="ECO:0000313" key="2">
    <source>
        <dbReference type="Proteomes" id="UP000481153"/>
    </source>
</evidence>
<name>A0A6G0X5C0_9STRA</name>
<dbReference type="EMBL" id="VJMJ01000101">
    <property type="protein sequence ID" value="KAF0735130.1"/>
    <property type="molecule type" value="Genomic_DNA"/>
</dbReference>
<reference evidence="1 2" key="1">
    <citation type="submission" date="2019-07" db="EMBL/GenBank/DDBJ databases">
        <title>Genomics analysis of Aphanomyces spp. identifies a new class of oomycete effector associated with host adaptation.</title>
        <authorList>
            <person name="Gaulin E."/>
        </authorList>
    </citation>
    <scope>NUCLEOTIDE SEQUENCE [LARGE SCALE GENOMIC DNA]</scope>
    <source>
        <strain evidence="1 2">ATCC 201684</strain>
    </source>
</reference>
<sequence>MNWKRLLRPFRHHNKALETPLKPIKAITQHNEFPERTPECTPESSPVATFQLVAQPVHVVQHTVKQRTQVPVEIPREHLHSRCNCVGGKQVPYTRRQVKAKNRRVRRYTTISEETASDLEE</sequence>
<organism evidence="1 2">
    <name type="scientific">Aphanomyces euteiches</name>
    <dbReference type="NCBI Taxonomy" id="100861"/>
    <lineage>
        <taxon>Eukaryota</taxon>
        <taxon>Sar</taxon>
        <taxon>Stramenopiles</taxon>
        <taxon>Oomycota</taxon>
        <taxon>Saprolegniomycetes</taxon>
        <taxon>Saprolegniales</taxon>
        <taxon>Verrucalvaceae</taxon>
        <taxon>Aphanomyces</taxon>
    </lineage>
</organism>
<comment type="caution">
    <text evidence="1">The sequence shown here is derived from an EMBL/GenBank/DDBJ whole genome shotgun (WGS) entry which is preliminary data.</text>
</comment>
<dbReference type="Proteomes" id="UP000481153">
    <property type="component" value="Unassembled WGS sequence"/>
</dbReference>
<gene>
    <name evidence="1" type="ORF">Ae201684_008342</name>
</gene>
<evidence type="ECO:0000313" key="1">
    <source>
        <dbReference type="EMBL" id="KAF0735130.1"/>
    </source>
</evidence>
<keyword evidence="2" id="KW-1185">Reference proteome</keyword>
<protein>
    <submittedName>
        <fullName evidence="1">Uncharacterized protein</fullName>
    </submittedName>
</protein>
<dbReference type="AlphaFoldDB" id="A0A6G0X5C0"/>
<accession>A0A6G0X5C0</accession>
<dbReference type="VEuPathDB" id="FungiDB:AeMF1_001021"/>
<proteinExistence type="predicted"/>